<dbReference type="Gene3D" id="3.40.50.150">
    <property type="entry name" value="Vaccinia Virus protein VP39"/>
    <property type="match status" value="1"/>
</dbReference>
<keyword evidence="8" id="KW-1185">Reference proteome</keyword>
<dbReference type="Proteomes" id="UP000700059">
    <property type="component" value="Unassembled WGS sequence"/>
</dbReference>
<dbReference type="InterPro" id="IPR000780">
    <property type="entry name" value="CheR_MeTrfase"/>
</dbReference>
<dbReference type="Pfam" id="PF03705">
    <property type="entry name" value="CheR_N"/>
    <property type="match status" value="1"/>
</dbReference>
<dbReference type="EMBL" id="JAIGYQ010000001">
    <property type="protein sequence ID" value="MBX7489927.1"/>
    <property type="molecule type" value="Genomic_DNA"/>
</dbReference>
<dbReference type="InterPro" id="IPR036804">
    <property type="entry name" value="CheR_N_sf"/>
</dbReference>
<dbReference type="Pfam" id="PF01739">
    <property type="entry name" value="CheR"/>
    <property type="match status" value="1"/>
</dbReference>
<sequence>MPPLVKQEDINQARELIYKIAGLYMPQNKDSVIGNRLNKLSRELDIQNYPDFFTALKRGQFKQDFINAFTTNKTDFFREGFHFKDMIERVLPERLQYSEPLKVLCAASSTGEEPYSIAATLLFAKEICQSNTQVSIQAIDINTSVLEVARTGNYVVDTRLNPLPTWMELEDYFDITRLNEHEVSVCAKQNLKKILNFKQYNLCSPTYPFGTRDFDIIFCRNVLIYFKVEDQEQILQKLFSYLKFRGTLYLGHSESILGLAPKVDRLGQNIFVKVAE</sequence>
<comment type="caution">
    <text evidence="7">The sequence shown here is derived from an EMBL/GenBank/DDBJ whole genome shotgun (WGS) entry which is preliminary data.</text>
</comment>
<dbReference type="RefSeq" id="WP_221531199.1">
    <property type="nucleotide sequence ID" value="NZ_JAIGYP010000001.1"/>
</dbReference>
<dbReference type="InterPro" id="IPR022641">
    <property type="entry name" value="CheR_N"/>
</dbReference>
<evidence type="ECO:0000313" key="8">
    <source>
        <dbReference type="Proteomes" id="UP000700059"/>
    </source>
</evidence>
<evidence type="ECO:0000256" key="1">
    <source>
        <dbReference type="ARBA" id="ARBA00001541"/>
    </source>
</evidence>
<dbReference type="PROSITE" id="PS50123">
    <property type="entry name" value="CHER"/>
    <property type="match status" value="1"/>
</dbReference>
<dbReference type="InterPro" id="IPR022642">
    <property type="entry name" value="CheR_C"/>
</dbReference>
<protein>
    <recommendedName>
        <fullName evidence="2">protein-glutamate O-methyltransferase</fullName>
        <ecNumber evidence="2">2.1.1.80</ecNumber>
    </recommendedName>
</protein>
<dbReference type="InterPro" id="IPR050903">
    <property type="entry name" value="Bact_Chemotaxis_MeTrfase"/>
</dbReference>
<dbReference type="EC" id="2.1.1.80" evidence="2"/>
<dbReference type="SUPFAM" id="SSF47757">
    <property type="entry name" value="Chemotaxis receptor methyltransferase CheR, N-terminal domain"/>
    <property type="match status" value="1"/>
</dbReference>
<evidence type="ECO:0000256" key="5">
    <source>
        <dbReference type="ARBA" id="ARBA00022691"/>
    </source>
</evidence>
<dbReference type="SMART" id="SM00138">
    <property type="entry name" value="MeTrc"/>
    <property type="match status" value="1"/>
</dbReference>
<dbReference type="SUPFAM" id="SSF53335">
    <property type="entry name" value="S-adenosyl-L-methionine-dependent methyltransferases"/>
    <property type="match status" value="1"/>
</dbReference>
<organism evidence="7 8">
    <name type="scientific">Helicobacter turcicus</name>
    <dbReference type="NCBI Taxonomy" id="2867412"/>
    <lineage>
        <taxon>Bacteria</taxon>
        <taxon>Pseudomonadati</taxon>
        <taxon>Campylobacterota</taxon>
        <taxon>Epsilonproteobacteria</taxon>
        <taxon>Campylobacterales</taxon>
        <taxon>Helicobacteraceae</taxon>
        <taxon>Helicobacter</taxon>
    </lineage>
</organism>
<comment type="catalytic activity">
    <reaction evidence="1">
        <text>L-glutamyl-[protein] + S-adenosyl-L-methionine = [protein]-L-glutamate 5-O-methyl ester + S-adenosyl-L-homocysteine</text>
        <dbReference type="Rhea" id="RHEA:24452"/>
        <dbReference type="Rhea" id="RHEA-COMP:10208"/>
        <dbReference type="Rhea" id="RHEA-COMP:10311"/>
        <dbReference type="ChEBI" id="CHEBI:29973"/>
        <dbReference type="ChEBI" id="CHEBI:57856"/>
        <dbReference type="ChEBI" id="CHEBI:59789"/>
        <dbReference type="ChEBI" id="CHEBI:82795"/>
        <dbReference type="EC" id="2.1.1.80"/>
    </reaction>
</comment>
<accession>A0ABS7JKL2</accession>
<keyword evidence="3" id="KW-0489">Methyltransferase</keyword>
<evidence type="ECO:0000256" key="2">
    <source>
        <dbReference type="ARBA" id="ARBA00012534"/>
    </source>
</evidence>
<dbReference type="PANTHER" id="PTHR24422:SF19">
    <property type="entry name" value="CHEMOTAXIS PROTEIN METHYLTRANSFERASE"/>
    <property type="match status" value="1"/>
</dbReference>
<evidence type="ECO:0000256" key="3">
    <source>
        <dbReference type="ARBA" id="ARBA00022603"/>
    </source>
</evidence>
<evidence type="ECO:0000259" key="6">
    <source>
        <dbReference type="PROSITE" id="PS50123"/>
    </source>
</evidence>
<dbReference type="PRINTS" id="PR00996">
    <property type="entry name" value="CHERMTFRASE"/>
</dbReference>
<dbReference type="PANTHER" id="PTHR24422">
    <property type="entry name" value="CHEMOTAXIS PROTEIN METHYLTRANSFERASE"/>
    <property type="match status" value="1"/>
</dbReference>
<dbReference type="InterPro" id="IPR029063">
    <property type="entry name" value="SAM-dependent_MTases_sf"/>
</dbReference>
<reference evidence="7 8" key="1">
    <citation type="submission" date="2021-08" db="EMBL/GenBank/DDBJ databases">
        <title>Helicobacter spp. isolated from feces of Anatolian Ground Squirrel (Spermophilus xanthoprymnus) in Turkey.</title>
        <authorList>
            <person name="Aydin F."/>
            <person name="Abay S."/>
            <person name="Kayman T."/>
            <person name="Karakaya E."/>
            <person name="Saticioglu I.B."/>
        </authorList>
    </citation>
    <scope>NUCLEOTIDE SEQUENCE [LARGE SCALE GENOMIC DNA]</scope>
    <source>
        <strain evidence="7 8">Faydin-H70</strain>
    </source>
</reference>
<evidence type="ECO:0000256" key="4">
    <source>
        <dbReference type="ARBA" id="ARBA00022679"/>
    </source>
</evidence>
<dbReference type="Gene3D" id="1.10.155.10">
    <property type="entry name" value="Chemotaxis receptor methyltransferase CheR, N-terminal domain"/>
    <property type="match status" value="1"/>
</dbReference>
<keyword evidence="4" id="KW-0808">Transferase</keyword>
<proteinExistence type="predicted"/>
<keyword evidence="5" id="KW-0949">S-adenosyl-L-methionine</keyword>
<evidence type="ECO:0000313" key="7">
    <source>
        <dbReference type="EMBL" id="MBX7489927.1"/>
    </source>
</evidence>
<gene>
    <name evidence="7" type="ORF">K4G57_00325</name>
</gene>
<name>A0ABS7JKL2_9HELI</name>
<feature type="domain" description="CheR-type methyltransferase" evidence="6">
    <location>
        <begin position="1"/>
        <end position="276"/>
    </location>
</feature>